<sequence>MPSRLQVLLSNVDLIALHGPHLQPTPSSSPRAPPSSSSPPPPSQHPQLPSATFPRPRVHNCFIHPRVRSRSISVAQI</sequence>
<organism evidence="2">
    <name type="scientific">Rhizophora mucronata</name>
    <name type="common">Asiatic mangrove</name>
    <dbReference type="NCBI Taxonomy" id="61149"/>
    <lineage>
        <taxon>Eukaryota</taxon>
        <taxon>Viridiplantae</taxon>
        <taxon>Streptophyta</taxon>
        <taxon>Embryophyta</taxon>
        <taxon>Tracheophyta</taxon>
        <taxon>Spermatophyta</taxon>
        <taxon>Magnoliopsida</taxon>
        <taxon>eudicotyledons</taxon>
        <taxon>Gunneridae</taxon>
        <taxon>Pentapetalae</taxon>
        <taxon>rosids</taxon>
        <taxon>fabids</taxon>
        <taxon>Malpighiales</taxon>
        <taxon>Rhizophoraceae</taxon>
        <taxon>Rhizophora</taxon>
    </lineage>
</organism>
<feature type="region of interest" description="Disordered" evidence="1">
    <location>
        <begin position="18"/>
        <end position="57"/>
    </location>
</feature>
<dbReference type="AlphaFoldDB" id="A0A2P2J951"/>
<accession>A0A2P2J951</accession>
<dbReference type="EMBL" id="GGEC01009508">
    <property type="protein sequence ID" value="MBW89991.1"/>
    <property type="molecule type" value="Transcribed_RNA"/>
</dbReference>
<protein>
    <submittedName>
        <fullName evidence="2">Uncharacterized protein</fullName>
    </submittedName>
</protein>
<feature type="compositionally biased region" description="Pro residues" evidence="1">
    <location>
        <begin position="31"/>
        <end position="44"/>
    </location>
</feature>
<name>A0A2P2J951_RHIMU</name>
<evidence type="ECO:0000313" key="2">
    <source>
        <dbReference type="EMBL" id="MBW89991.1"/>
    </source>
</evidence>
<evidence type="ECO:0000256" key="1">
    <source>
        <dbReference type="SAM" id="MobiDB-lite"/>
    </source>
</evidence>
<proteinExistence type="predicted"/>
<reference evidence="2" key="1">
    <citation type="submission" date="2018-02" db="EMBL/GenBank/DDBJ databases">
        <title>Rhizophora mucronata_Transcriptome.</title>
        <authorList>
            <person name="Meera S.P."/>
            <person name="Sreeshan A."/>
            <person name="Augustine A."/>
        </authorList>
    </citation>
    <scope>NUCLEOTIDE SEQUENCE</scope>
    <source>
        <tissue evidence="2">Leaf</tissue>
    </source>
</reference>